<dbReference type="EMBL" id="AZEE01000028">
    <property type="protein sequence ID" value="KRK98223.1"/>
    <property type="molecule type" value="Genomic_DNA"/>
</dbReference>
<proteinExistence type="predicted"/>
<evidence type="ECO:0008006" key="4">
    <source>
        <dbReference type="Google" id="ProtNLM"/>
    </source>
</evidence>
<sequence>MPKRAILITAIFLSLTLAGCQSHKQSSVTSATSTTSSTSSTKTPEKAASDQANMKPYQVPKAEKEKHQYQKSGVLRLPGQFSYDQAGTKLTLKSTDALTRKTSRQLLSYRLTRVKQITNHAKTQKAKQMAEQAFNLAKLPNPYQTIQLTFTVRNQRSKPVAIDGIKKIKLNQSLINTGNSLSDASAGQVIGAHQSKQFTAMILVGPTNLKVKTMTVQFSGAYSQSGQQLSAAPAAISITL</sequence>
<evidence type="ECO:0000313" key="2">
    <source>
        <dbReference type="EMBL" id="KRK98223.1"/>
    </source>
</evidence>
<gene>
    <name evidence="2" type="ORF">FD04_GL001202</name>
</gene>
<protein>
    <recommendedName>
        <fullName evidence="4">DUF4352 domain-containing protein</fullName>
    </recommendedName>
</protein>
<dbReference type="Proteomes" id="UP000051160">
    <property type="component" value="Unassembled WGS sequence"/>
</dbReference>
<evidence type="ECO:0000256" key="1">
    <source>
        <dbReference type="SAM" id="MobiDB-lite"/>
    </source>
</evidence>
<keyword evidence="3" id="KW-1185">Reference proteome</keyword>
<feature type="compositionally biased region" description="Low complexity" evidence="1">
    <location>
        <begin position="26"/>
        <end position="42"/>
    </location>
</feature>
<reference evidence="2 3" key="1">
    <citation type="journal article" date="2015" name="Genome Announc.">
        <title>Expanding the biotechnology potential of lactobacilli through comparative genomics of 213 strains and associated genera.</title>
        <authorList>
            <person name="Sun Z."/>
            <person name="Harris H.M."/>
            <person name="McCann A."/>
            <person name="Guo C."/>
            <person name="Argimon S."/>
            <person name="Zhang W."/>
            <person name="Yang X."/>
            <person name="Jeffery I.B."/>
            <person name="Cooney J.C."/>
            <person name="Kagawa T.F."/>
            <person name="Liu W."/>
            <person name="Song Y."/>
            <person name="Salvetti E."/>
            <person name="Wrobel A."/>
            <person name="Rasinkangas P."/>
            <person name="Parkhill J."/>
            <person name="Rea M.C."/>
            <person name="O'Sullivan O."/>
            <person name="Ritari J."/>
            <person name="Douillard F.P."/>
            <person name="Paul Ross R."/>
            <person name="Yang R."/>
            <person name="Briner A.E."/>
            <person name="Felis G.E."/>
            <person name="de Vos W.M."/>
            <person name="Barrangou R."/>
            <person name="Klaenhammer T.R."/>
            <person name="Caufield P.W."/>
            <person name="Cui Y."/>
            <person name="Zhang H."/>
            <person name="O'Toole P.W."/>
        </authorList>
    </citation>
    <scope>NUCLEOTIDE SEQUENCE [LARGE SCALE GENOMIC DNA]</scope>
    <source>
        <strain evidence="2 3">DSM 19909</strain>
    </source>
</reference>
<organism evidence="2 3">
    <name type="scientific">Secundilactobacillus odoratitofui DSM 19909 = JCM 15043</name>
    <dbReference type="NCBI Taxonomy" id="1423776"/>
    <lineage>
        <taxon>Bacteria</taxon>
        <taxon>Bacillati</taxon>
        <taxon>Bacillota</taxon>
        <taxon>Bacilli</taxon>
        <taxon>Lactobacillales</taxon>
        <taxon>Lactobacillaceae</taxon>
        <taxon>Secundilactobacillus</taxon>
    </lineage>
</organism>
<dbReference type="PROSITE" id="PS51257">
    <property type="entry name" value="PROKAR_LIPOPROTEIN"/>
    <property type="match status" value="1"/>
</dbReference>
<dbReference type="RefSeq" id="WP_056948063.1">
    <property type="nucleotide sequence ID" value="NZ_AZEE01000028.1"/>
</dbReference>
<dbReference type="PATRIC" id="fig|1423776.4.peg.1215"/>
<dbReference type="OrthoDB" id="2328788at2"/>
<dbReference type="STRING" id="1423776.FD04_GL001202"/>
<feature type="region of interest" description="Disordered" evidence="1">
    <location>
        <begin position="26"/>
        <end position="69"/>
    </location>
</feature>
<evidence type="ECO:0000313" key="3">
    <source>
        <dbReference type="Proteomes" id="UP000051160"/>
    </source>
</evidence>
<comment type="caution">
    <text evidence="2">The sequence shown here is derived from an EMBL/GenBank/DDBJ whole genome shotgun (WGS) entry which is preliminary data.</text>
</comment>
<accession>A0A0R1LRB0</accession>
<name>A0A0R1LRB0_9LACO</name>
<dbReference type="AlphaFoldDB" id="A0A0R1LRB0"/>